<dbReference type="EMBL" id="CP000473">
    <property type="protein sequence ID" value="ABJ81832.1"/>
    <property type="molecule type" value="Genomic_DNA"/>
</dbReference>
<dbReference type="eggNOG" id="COG4453">
    <property type="taxonomic scope" value="Bacteria"/>
</dbReference>
<dbReference type="AlphaFoldDB" id="Q02AT4"/>
<dbReference type="InParanoid" id="Q02AT4"/>
<dbReference type="Gene3D" id="1.20.5.780">
    <property type="entry name" value="Single helix bin"/>
    <property type="match status" value="1"/>
</dbReference>
<dbReference type="PANTHER" id="PTHR35401">
    <property type="entry name" value="COPG FAMILY HELIX-TURN-HELIX PROTEIN-RELATED-RELATED"/>
    <property type="match status" value="1"/>
</dbReference>
<dbReference type="InterPro" id="IPR014795">
    <property type="entry name" value="TacA_1-like"/>
</dbReference>
<gene>
    <name evidence="3" type="ordered locus">Acid_0833</name>
</gene>
<dbReference type="SUPFAM" id="SSF47598">
    <property type="entry name" value="Ribbon-helix-helix"/>
    <property type="match status" value="1"/>
</dbReference>
<sequence>MSPTARLEARLPVDVHALLKRAAEIQGRSLTDFVVTAAREAASRAIEETEILRLSVEDQRHIADAILHPPKPAAALRRAFKRRRELFGRA</sequence>
<keyword evidence="1" id="KW-1277">Toxin-antitoxin system</keyword>
<dbReference type="GO" id="GO:0006355">
    <property type="term" value="P:regulation of DNA-templated transcription"/>
    <property type="evidence" value="ECO:0007669"/>
    <property type="project" value="InterPro"/>
</dbReference>
<evidence type="ECO:0000313" key="3">
    <source>
        <dbReference type="EMBL" id="ABJ81832.1"/>
    </source>
</evidence>
<evidence type="ECO:0000256" key="2">
    <source>
        <dbReference type="ARBA" id="ARBA00049988"/>
    </source>
</evidence>
<evidence type="ECO:0008006" key="4">
    <source>
        <dbReference type="Google" id="ProtNLM"/>
    </source>
</evidence>
<name>Q02AT4_SOLUE</name>
<dbReference type="NCBIfam" id="NF041551">
    <property type="entry name" value="YlcI_YnfO_N"/>
    <property type="match status" value="1"/>
</dbReference>
<dbReference type="STRING" id="234267.Acid_0833"/>
<dbReference type="PANTHER" id="PTHR35401:SF2">
    <property type="entry name" value="ABC-TYPE TRANSPORT SYSTEM"/>
    <property type="match status" value="1"/>
</dbReference>
<organism evidence="3">
    <name type="scientific">Solibacter usitatus (strain Ellin6076)</name>
    <dbReference type="NCBI Taxonomy" id="234267"/>
    <lineage>
        <taxon>Bacteria</taxon>
        <taxon>Pseudomonadati</taxon>
        <taxon>Acidobacteriota</taxon>
        <taxon>Terriglobia</taxon>
        <taxon>Bryobacterales</taxon>
        <taxon>Solibacteraceae</taxon>
        <taxon>Candidatus Solibacter</taxon>
    </lineage>
</organism>
<comment type="similarity">
    <text evidence="2">Belongs to the TacA antitoxin family.</text>
</comment>
<dbReference type="Pfam" id="PF08681">
    <property type="entry name" value="TacA1"/>
    <property type="match status" value="1"/>
</dbReference>
<protein>
    <recommendedName>
        <fullName evidence="4">DUF1778 domain-containing protein</fullName>
    </recommendedName>
</protein>
<dbReference type="HOGENOM" id="CLU_152494_2_1_0"/>
<evidence type="ECO:0000256" key="1">
    <source>
        <dbReference type="ARBA" id="ARBA00022649"/>
    </source>
</evidence>
<dbReference type="KEGG" id="sus:Acid_0833"/>
<accession>Q02AT4</accession>
<proteinExistence type="inferred from homology"/>
<reference evidence="3" key="1">
    <citation type="submission" date="2006-10" db="EMBL/GenBank/DDBJ databases">
        <title>Complete sequence of Solibacter usitatus Ellin6076.</title>
        <authorList>
            <consortium name="US DOE Joint Genome Institute"/>
            <person name="Copeland A."/>
            <person name="Lucas S."/>
            <person name="Lapidus A."/>
            <person name="Barry K."/>
            <person name="Detter J.C."/>
            <person name="Glavina del Rio T."/>
            <person name="Hammon N."/>
            <person name="Israni S."/>
            <person name="Dalin E."/>
            <person name="Tice H."/>
            <person name="Pitluck S."/>
            <person name="Thompson L.S."/>
            <person name="Brettin T."/>
            <person name="Bruce D."/>
            <person name="Han C."/>
            <person name="Tapia R."/>
            <person name="Gilna P."/>
            <person name="Schmutz J."/>
            <person name="Larimer F."/>
            <person name="Land M."/>
            <person name="Hauser L."/>
            <person name="Kyrpides N."/>
            <person name="Mikhailova N."/>
            <person name="Janssen P.H."/>
            <person name="Kuske C.R."/>
            <person name="Richardson P."/>
        </authorList>
    </citation>
    <scope>NUCLEOTIDE SEQUENCE</scope>
    <source>
        <strain evidence="3">Ellin6076</strain>
    </source>
</reference>
<dbReference type="InterPro" id="IPR010985">
    <property type="entry name" value="Ribbon_hlx_hlx"/>
</dbReference>